<keyword evidence="6 8" id="KW-0472">Membrane</keyword>
<feature type="transmembrane region" description="Helical" evidence="8">
    <location>
        <begin position="263"/>
        <end position="284"/>
    </location>
</feature>
<feature type="transmembrane region" description="Helical" evidence="8">
    <location>
        <begin position="400"/>
        <end position="421"/>
    </location>
</feature>
<dbReference type="SMART" id="SM00382">
    <property type="entry name" value="AAA"/>
    <property type="match status" value="1"/>
</dbReference>
<evidence type="ECO:0000256" key="4">
    <source>
        <dbReference type="ARBA" id="ARBA00022840"/>
    </source>
</evidence>
<dbReference type="AlphaFoldDB" id="A0A2C6DSI4"/>
<feature type="transmembrane region" description="Helical" evidence="8">
    <location>
        <begin position="156"/>
        <end position="176"/>
    </location>
</feature>
<feature type="transmembrane region" description="Helical" evidence="8">
    <location>
        <begin position="290"/>
        <end position="311"/>
    </location>
</feature>
<dbReference type="InterPro" id="IPR039421">
    <property type="entry name" value="Type_1_exporter"/>
</dbReference>
<dbReference type="PANTHER" id="PTHR43394:SF1">
    <property type="entry name" value="ATP-BINDING CASSETTE SUB-FAMILY B MEMBER 10, MITOCHONDRIAL"/>
    <property type="match status" value="1"/>
</dbReference>
<keyword evidence="12" id="KW-1185">Reference proteome</keyword>
<evidence type="ECO:0000313" key="11">
    <source>
        <dbReference type="EMBL" id="PHI31292.1"/>
    </source>
</evidence>
<feature type="domain" description="ABC transmembrane type-1" evidence="10">
    <location>
        <begin position="159"/>
        <end position="426"/>
    </location>
</feature>
<reference evidence="12" key="1">
    <citation type="submission" date="2017-09" db="EMBL/GenBank/DDBJ databases">
        <title>FDA dAtabase for Regulatory Grade micrObial Sequences (FDA-ARGOS): Supporting development and validation of Infectious Disease Dx tests.</title>
        <authorList>
            <person name="Minogue T."/>
            <person name="Wolcott M."/>
            <person name="Wasieloski L."/>
            <person name="Aguilar W."/>
            <person name="Moore D."/>
            <person name="Tallon L."/>
            <person name="Sadzewicz L."/>
            <person name="Ott S."/>
            <person name="Zhao X."/>
            <person name="Nagaraj S."/>
            <person name="Vavikolanu K."/>
            <person name="Aluvathingal J."/>
            <person name="Nadendla S."/>
            <person name="Sichtig H."/>
        </authorList>
    </citation>
    <scope>NUCLEOTIDE SEQUENCE [LARGE SCALE GENOMIC DNA]</scope>
    <source>
        <strain evidence="12">FDAARGOS_387</strain>
    </source>
</reference>
<keyword evidence="5 8" id="KW-1133">Transmembrane helix</keyword>
<dbReference type="Gene3D" id="1.20.1560.10">
    <property type="entry name" value="ABC transporter type 1, transmembrane domain"/>
    <property type="match status" value="1"/>
</dbReference>
<dbReference type="RefSeq" id="WP_029093448.1">
    <property type="nucleotide sequence ID" value="NZ_PDDX01000001.1"/>
</dbReference>
<dbReference type="SUPFAM" id="SSF90123">
    <property type="entry name" value="ABC transporter transmembrane region"/>
    <property type="match status" value="1"/>
</dbReference>
<keyword evidence="2 8" id="KW-0812">Transmembrane</keyword>
<dbReference type="InterPro" id="IPR036640">
    <property type="entry name" value="ABC1_TM_sf"/>
</dbReference>
<evidence type="ECO:0000313" key="12">
    <source>
        <dbReference type="Proteomes" id="UP000224974"/>
    </source>
</evidence>
<dbReference type="PANTHER" id="PTHR43394">
    <property type="entry name" value="ATP-DEPENDENT PERMEASE MDL1, MITOCHONDRIAL"/>
    <property type="match status" value="1"/>
</dbReference>
<evidence type="ECO:0000256" key="7">
    <source>
        <dbReference type="SAM" id="MobiDB-lite"/>
    </source>
</evidence>
<feature type="domain" description="ABC transporter" evidence="9">
    <location>
        <begin position="459"/>
        <end position="692"/>
    </location>
</feature>
<dbReference type="InterPro" id="IPR003593">
    <property type="entry name" value="AAA+_ATPase"/>
</dbReference>
<keyword evidence="3" id="KW-0547">Nucleotide-binding</keyword>
<dbReference type="Gene3D" id="3.40.50.300">
    <property type="entry name" value="P-loop containing nucleotide triphosphate hydrolases"/>
    <property type="match status" value="1"/>
</dbReference>
<evidence type="ECO:0000259" key="10">
    <source>
        <dbReference type="PROSITE" id="PS50929"/>
    </source>
</evidence>
<feature type="region of interest" description="Disordered" evidence="7">
    <location>
        <begin position="1"/>
        <end position="21"/>
    </location>
</feature>
<sequence>MSIDVNQQNEPDVQYQDSVKPPISNASLRDSLAEAATALSLPVARWEWQQSADKLSAKTSTEVWFELAKKNLDIEALPCSPGHQVLNGAVYLFYTDGVWVTAKAGGNLQLKSTSGQAMLLPEKMAWRIVPLEKKHLLSWRSLFKLGEQEGKIVTRLLWSTLVINLLAIVMPLYLNAIYDRVIPGHADASLWTLSVVVVLALLVEYVFRMERVKTGCHFLTAMQQRLEPGLIRDLIHVTPDRNNRWGRGVLEAMNNWNRFRMQCLGLFSSSALDLAFSILYFIVIAAIAGWLVLVPIFIFICAIVRVVFYYMESEKIPVLNAQVPFSTGSLENYQATVAYKGASMRFLCANEKAQQSEQARFIAQNKCSASLMALMNMQTVLAVIGAFYLVQSGGMSPAGLFATIIIAGRLGQPVFSLMHLLPNLQRMRQSMTETNQLLSEHYKGSDSELTGYHGPQNGWGISQLDFKYHPSLPCINQLNFRIEPGERVAIVGGAGAGKSTVLKLLLGLLSPNSGHITWDGLLLSSGNVNLMRDSVHYSWQDSEVIGDTLYEYLSLDNVISTQSDDILNILKQVNLTSLLPFLNQGLETYWRNLPIPLTALQKQQLALARLLLSPRKFCILDNPSAHLDPASELVLIEQLKQRAKAGEGLLIATDRANLVALVDRVIMLNAGKIVFDGNRNDFSEYLQSRREK</sequence>
<dbReference type="InterPro" id="IPR027417">
    <property type="entry name" value="P-loop_NTPase"/>
</dbReference>
<evidence type="ECO:0000256" key="2">
    <source>
        <dbReference type="ARBA" id="ARBA00022692"/>
    </source>
</evidence>
<evidence type="ECO:0000256" key="3">
    <source>
        <dbReference type="ARBA" id="ARBA00022741"/>
    </source>
</evidence>
<keyword evidence="4" id="KW-0067">ATP-binding</keyword>
<dbReference type="GO" id="GO:0005524">
    <property type="term" value="F:ATP binding"/>
    <property type="evidence" value="ECO:0007669"/>
    <property type="project" value="UniProtKB-KW"/>
</dbReference>
<evidence type="ECO:0008006" key="13">
    <source>
        <dbReference type="Google" id="ProtNLM"/>
    </source>
</evidence>
<accession>A0A2C6DSI4</accession>
<dbReference type="PROSITE" id="PS50893">
    <property type="entry name" value="ABC_TRANSPORTER_2"/>
    <property type="match status" value="1"/>
</dbReference>
<evidence type="ECO:0000256" key="8">
    <source>
        <dbReference type="SAM" id="Phobius"/>
    </source>
</evidence>
<gene>
    <name evidence="11" type="ORF">CRN84_19085</name>
</gene>
<comment type="caution">
    <text evidence="11">The sequence shown here is derived from an EMBL/GenBank/DDBJ whole genome shotgun (WGS) entry which is preliminary data.</text>
</comment>
<evidence type="ECO:0000256" key="6">
    <source>
        <dbReference type="ARBA" id="ARBA00023136"/>
    </source>
</evidence>
<dbReference type="SUPFAM" id="SSF52540">
    <property type="entry name" value="P-loop containing nucleoside triphosphate hydrolases"/>
    <property type="match status" value="1"/>
</dbReference>
<feature type="transmembrane region" description="Helical" evidence="8">
    <location>
        <begin position="188"/>
        <end position="207"/>
    </location>
</feature>
<dbReference type="InterPro" id="IPR003439">
    <property type="entry name" value="ABC_transporter-like_ATP-bd"/>
</dbReference>
<proteinExistence type="predicted"/>
<comment type="subcellular location">
    <subcellularLocation>
        <location evidence="1">Cell membrane</location>
        <topology evidence="1">Multi-pass membrane protein</topology>
    </subcellularLocation>
</comment>
<dbReference type="Pfam" id="PF00005">
    <property type="entry name" value="ABC_tran"/>
    <property type="match status" value="1"/>
</dbReference>
<name>A0A2C6DSI4_9GAMM</name>
<evidence type="ECO:0000256" key="5">
    <source>
        <dbReference type="ARBA" id="ARBA00022989"/>
    </source>
</evidence>
<organism evidence="11 12">
    <name type="scientific">Budvicia aquatica</name>
    <dbReference type="NCBI Taxonomy" id="82979"/>
    <lineage>
        <taxon>Bacteria</taxon>
        <taxon>Pseudomonadati</taxon>
        <taxon>Pseudomonadota</taxon>
        <taxon>Gammaproteobacteria</taxon>
        <taxon>Enterobacterales</taxon>
        <taxon>Budviciaceae</taxon>
        <taxon>Budvicia</taxon>
    </lineage>
</organism>
<dbReference type="Proteomes" id="UP000224974">
    <property type="component" value="Unassembled WGS sequence"/>
</dbReference>
<dbReference type="PROSITE" id="PS50929">
    <property type="entry name" value="ABC_TM1F"/>
    <property type="match status" value="1"/>
</dbReference>
<dbReference type="GO" id="GO:0015421">
    <property type="term" value="F:ABC-type oligopeptide transporter activity"/>
    <property type="evidence" value="ECO:0007669"/>
    <property type="project" value="TreeGrafter"/>
</dbReference>
<dbReference type="GO" id="GO:0005886">
    <property type="term" value="C:plasma membrane"/>
    <property type="evidence" value="ECO:0007669"/>
    <property type="project" value="UniProtKB-SubCell"/>
</dbReference>
<feature type="transmembrane region" description="Helical" evidence="8">
    <location>
        <begin position="369"/>
        <end position="388"/>
    </location>
</feature>
<feature type="compositionally biased region" description="Polar residues" evidence="7">
    <location>
        <begin position="1"/>
        <end position="17"/>
    </location>
</feature>
<evidence type="ECO:0000259" key="9">
    <source>
        <dbReference type="PROSITE" id="PS50893"/>
    </source>
</evidence>
<dbReference type="OrthoDB" id="6638066at2"/>
<dbReference type="STRING" id="1111728.GCA_000427805_03776"/>
<dbReference type="EMBL" id="PDDX01000001">
    <property type="protein sequence ID" value="PHI31292.1"/>
    <property type="molecule type" value="Genomic_DNA"/>
</dbReference>
<evidence type="ECO:0000256" key="1">
    <source>
        <dbReference type="ARBA" id="ARBA00004651"/>
    </source>
</evidence>
<dbReference type="InterPro" id="IPR011527">
    <property type="entry name" value="ABC1_TM_dom"/>
</dbReference>
<protein>
    <recommendedName>
        <fullName evidence="13">RTX-I toxin determinant B</fullName>
    </recommendedName>
</protein>
<dbReference type="GO" id="GO:0016887">
    <property type="term" value="F:ATP hydrolysis activity"/>
    <property type="evidence" value="ECO:0007669"/>
    <property type="project" value="InterPro"/>
</dbReference>